<evidence type="ECO:0000313" key="1">
    <source>
        <dbReference type="EMBL" id="DBA01179.1"/>
    </source>
</evidence>
<proteinExistence type="predicted"/>
<name>A0AAV2Z538_9STRA</name>
<accession>A0AAV2Z538</accession>
<dbReference type="AlphaFoldDB" id="A0AAV2Z538"/>
<reference evidence="1" key="1">
    <citation type="submission" date="2022-11" db="EMBL/GenBank/DDBJ databases">
        <authorList>
            <person name="Morgan W.R."/>
            <person name="Tartar A."/>
        </authorList>
    </citation>
    <scope>NUCLEOTIDE SEQUENCE</scope>
    <source>
        <strain evidence="1">ARSEF 373</strain>
    </source>
</reference>
<evidence type="ECO:0000313" key="2">
    <source>
        <dbReference type="Proteomes" id="UP001146120"/>
    </source>
</evidence>
<gene>
    <name evidence="1" type="ORF">N0F65_002314</name>
</gene>
<organism evidence="1 2">
    <name type="scientific">Lagenidium giganteum</name>
    <dbReference type="NCBI Taxonomy" id="4803"/>
    <lineage>
        <taxon>Eukaryota</taxon>
        <taxon>Sar</taxon>
        <taxon>Stramenopiles</taxon>
        <taxon>Oomycota</taxon>
        <taxon>Peronosporomycetes</taxon>
        <taxon>Pythiales</taxon>
        <taxon>Pythiaceae</taxon>
    </lineage>
</organism>
<comment type="caution">
    <text evidence="1">The sequence shown here is derived from an EMBL/GenBank/DDBJ whole genome shotgun (WGS) entry which is preliminary data.</text>
</comment>
<sequence length="160" mass="17575">MVFIGDGQYVGDGGRQLQTLWEFAPWKEIKNCPGRYIVKHKRRSQLDSDCASSGPATRTDVPLTAMAVAQLLERVFGVDATLQVHVVESEKCQDGVQVVVFEDGGGIITYCKTQAPSDATEEPSVVYVHTLNTTSGLQRKLEGLRLAHLLPSEQHNHAVE</sequence>
<keyword evidence="2" id="KW-1185">Reference proteome</keyword>
<dbReference type="Proteomes" id="UP001146120">
    <property type="component" value="Unassembled WGS sequence"/>
</dbReference>
<protein>
    <submittedName>
        <fullName evidence="1">Uncharacterized protein</fullName>
    </submittedName>
</protein>
<dbReference type="EMBL" id="DAKRPA010000052">
    <property type="protein sequence ID" value="DBA01179.1"/>
    <property type="molecule type" value="Genomic_DNA"/>
</dbReference>
<reference evidence="1" key="2">
    <citation type="journal article" date="2023" name="Microbiol Resour">
        <title>Decontamination and Annotation of the Draft Genome Sequence of the Oomycete Lagenidium giganteum ARSEF 373.</title>
        <authorList>
            <person name="Morgan W.R."/>
            <person name="Tartar A."/>
        </authorList>
    </citation>
    <scope>NUCLEOTIDE SEQUENCE</scope>
    <source>
        <strain evidence="1">ARSEF 373</strain>
    </source>
</reference>